<dbReference type="EMBL" id="CP126210">
    <property type="protein sequence ID" value="WIA11543.1"/>
    <property type="molecule type" value="Genomic_DNA"/>
</dbReference>
<keyword evidence="2" id="KW-1133">Transmembrane helix</keyword>
<feature type="transmembrane region" description="Helical" evidence="2">
    <location>
        <begin position="374"/>
        <end position="399"/>
    </location>
</feature>
<feature type="transmembrane region" description="Helical" evidence="2">
    <location>
        <begin position="345"/>
        <end position="362"/>
    </location>
</feature>
<gene>
    <name evidence="4" type="ORF">OEZ85_011652</name>
</gene>
<dbReference type="SUPFAM" id="SSF51206">
    <property type="entry name" value="cAMP-binding domain-like"/>
    <property type="match status" value="1"/>
</dbReference>
<dbReference type="Gene3D" id="1.10.287.630">
    <property type="entry name" value="Helix hairpin bin"/>
    <property type="match status" value="1"/>
</dbReference>
<keyword evidence="2" id="KW-0472">Membrane</keyword>
<accession>A0ABY8TT44</accession>
<keyword evidence="2" id="KW-0812">Transmembrane</keyword>
<evidence type="ECO:0000313" key="5">
    <source>
        <dbReference type="Proteomes" id="UP001244341"/>
    </source>
</evidence>
<evidence type="ECO:0000313" key="4">
    <source>
        <dbReference type="EMBL" id="WIA11543.1"/>
    </source>
</evidence>
<feature type="transmembrane region" description="Helical" evidence="2">
    <location>
        <begin position="124"/>
        <end position="147"/>
    </location>
</feature>
<dbReference type="PANTHER" id="PTHR45689:SF5">
    <property type="entry name" value="I[[H]] CHANNEL, ISOFORM E"/>
    <property type="match status" value="1"/>
</dbReference>
<evidence type="ECO:0000256" key="1">
    <source>
        <dbReference type="SAM" id="MobiDB-lite"/>
    </source>
</evidence>
<dbReference type="PANTHER" id="PTHR45689">
    <property type="entry name" value="I[[H]] CHANNEL, ISOFORM E"/>
    <property type="match status" value="1"/>
</dbReference>
<dbReference type="Proteomes" id="UP001244341">
    <property type="component" value="Chromosome 3b"/>
</dbReference>
<feature type="region of interest" description="Disordered" evidence="1">
    <location>
        <begin position="27"/>
        <end position="49"/>
    </location>
</feature>
<sequence length="729" mass="81112">MGIQERAEQQQRLFHTLSTRIDVCEAQHGSLPSPDDGQDARQQQQQQLDKDISDDAFFRDSEIPHPRALLVDTLWPLTHETETASCDLAPHAAPKAKELYGILLQGLPRPPWYMISPDGSFRMLWDFLLAVFSIALLLYVPALIAFYSAATECVFAAGHQPISERDPLAPPQPPRSVRFMTVTNMAFLLDIIFNFLTGVRRLNHDTGMIEYCYSMRAVAWAYCRSWLLLDVLSALPVECMVVLGMGGHNYNLGHLNRLLKVFGLRRRAHGDPFRIINRLPCVRRNFNYSMRLVLLASSLLLVGLHYFACALWLALRVQGFPEGTWPVALHLVEVDAGQAVNVYQAWTWSVFAVTSAMIGLGYGSFPPLTFPEAVLWILEMIFMAGGFATVNGFIFSAILESLATRARYKANMVQVQHEVEQRQLPQALGLRGVQVQHEVERRQLPQALGLRVVRFFQLTHRDKSMQDSGEFMGQLAPGLRLQVALSTVGGLLSKLAVLRDTPQLLQRTALLVEHQVAPEGQLITIPGTPHRLLYFLARGYADLYMGDTLIDTLVAGDTFGEAALLPVPPPGQLPPRLGRLWRSTNSFSARFWPTLFSVRALSNCSLVVLDADKFSELLEEYDWAQQRLQEIGRHYAGTLDALPLLETLWKAAATFDPLKSPSALMLASSDARAVKAAQRFSGRQALLRKRGLLDRPGWWKQKGDAAGGDAEGKSGGKAGGRSGSNLARP</sequence>
<dbReference type="PROSITE" id="PS50042">
    <property type="entry name" value="CNMP_BINDING_3"/>
    <property type="match status" value="1"/>
</dbReference>
<dbReference type="SMART" id="SM00100">
    <property type="entry name" value="cNMP"/>
    <property type="match status" value="1"/>
</dbReference>
<dbReference type="InterPro" id="IPR018490">
    <property type="entry name" value="cNMP-bd_dom_sf"/>
</dbReference>
<reference evidence="4 5" key="1">
    <citation type="submission" date="2023-05" db="EMBL/GenBank/DDBJ databases">
        <title>A 100% complete, gapless, phased diploid assembly of the Scenedesmus obliquus UTEX 3031 genome.</title>
        <authorList>
            <person name="Biondi T.C."/>
            <person name="Hanschen E.R."/>
            <person name="Kwon T."/>
            <person name="Eng W."/>
            <person name="Kruse C.P.S."/>
            <person name="Koehler S.I."/>
            <person name="Kunde Y."/>
            <person name="Gleasner C.D."/>
            <person name="You Mak K.T."/>
            <person name="Polle J."/>
            <person name="Hovde B.T."/>
            <person name="Starkenburg S.R."/>
        </authorList>
    </citation>
    <scope>NUCLEOTIDE SEQUENCE [LARGE SCALE GENOMIC DNA]</scope>
    <source>
        <strain evidence="4 5">DOE0152z</strain>
    </source>
</reference>
<dbReference type="SUPFAM" id="SSF81324">
    <property type="entry name" value="Voltage-gated potassium channels"/>
    <property type="match status" value="1"/>
</dbReference>
<dbReference type="Gene3D" id="1.10.287.70">
    <property type="match status" value="1"/>
</dbReference>
<feature type="transmembrane region" description="Helical" evidence="2">
    <location>
        <begin position="292"/>
        <end position="315"/>
    </location>
</feature>
<dbReference type="InterPro" id="IPR014710">
    <property type="entry name" value="RmlC-like_jellyroll"/>
</dbReference>
<evidence type="ECO:0000259" key="3">
    <source>
        <dbReference type="PROSITE" id="PS50042"/>
    </source>
</evidence>
<name>A0ABY8TT44_TETOB</name>
<dbReference type="InterPro" id="IPR051413">
    <property type="entry name" value="K/Na_HCN_channel"/>
</dbReference>
<evidence type="ECO:0000256" key="2">
    <source>
        <dbReference type="SAM" id="Phobius"/>
    </source>
</evidence>
<dbReference type="Gene3D" id="2.60.120.10">
    <property type="entry name" value="Jelly Rolls"/>
    <property type="match status" value="1"/>
</dbReference>
<protein>
    <recommendedName>
        <fullName evidence="3">Cyclic nucleotide-binding domain-containing protein</fullName>
    </recommendedName>
</protein>
<keyword evidence="5" id="KW-1185">Reference proteome</keyword>
<feature type="transmembrane region" description="Helical" evidence="2">
    <location>
        <begin position="177"/>
        <end position="196"/>
    </location>
</feature>
<proteinExistence type="predicted"/>
<feature type="domain" description="Cyclic nucleotide-binding" evidence="3">
    <location>
        <begin position="511"/>
        <end position="618"/>
    </location>
</feature>
<dbReference type="CDD" id="cd00038">
    <property type="entry name" value="CAP_ED"/>
    <property type="match status" value="1"/>
</dbReference>
<feature type="compositionally biased region" description="Gly residues" evidence="1">
    <location>
        <begin position="713"/>
        <end position="722"/>
    </location>
</feature>
<organism evidence="4 5">
    <name type="scientific">Tetradesmus obliquus</name>
    <name type="common">Green alga</name>
    <name type="synonym">Acutodesmus obliquus</name>
    <dbReference type="NCBI Taxonomy" id="3088"/>
    <lineage>
        <taxon>Eukaryota</taxon>
        <taxon>Viridiplantae</taxon>
        <taxon>Chlorophyta</taxon>
        <taxon>core chlorophytes</taxon>
        <taxon>Chlorophyceae</taxon>
        <taxon>CS clade</taxon>
        <taxon>Sphaeropleales</taxon>
        <taxon>Scenedesmaceae</taxon>
        <taxon>Tetradesmus</taxon>
    </lineage>
</organism>
<feature type="region of interest" description="Disordered" evidence="1">
    <location>
        <begin position="697"/>
        <end position="729"/>
    </location>
</feature>
<dbReference type="InterPro" id="IPR000595">
    <property type="entry name" value="cNMP-bd_dom"/>
</dbReference>